<comment type="caution">
    <text evidence="1">The sequence shown here is derived from an EMBL/GenBank/DDBJ whole genome shotgun (WGS) entry which is preliminary data.</text>
</comment>
<protein>
    <submittedName>
        <fullName evidence="1">Uncharacterized protein</fullName>
    </submittedName>
</protein>
<sequence length="169" mass="18726">MNYTLPHHSLLQGVRSQNRKPLTLRSPLCSTLLNDIYMGVKTHAREGWALQETKEGRELILSECWTEKLSTLEYDEPISGSAVNCIASRNTQSSRCEEMIDIKTPAVVTKQALSGADLQGTSSRKRLSESSIQGTTQGTACWLGAQYPLPTILRVDFLSCWSSIPRLGI</sequence>
<dbReference type="GeneID" id="63770058"/>
<organism evidence="1 2">
    <name type="scientific">Pseudomassariella vexata</name>
    <dbReference type="NCBI Taxonomy" id="1141098"/>
    <lineage>
        <taxon>Eukaryota</taxon>
        <taxon>Fungi</taxon>
        <taxon>Dikarya</taxon>
        <taxon>Ascomycota</taxon>
        <taxon>Pezizomycotina</taxon>
        <taxon>Sordariomycetes</taxon>
        <taxon>Xylariomycetidae</taxon>
        <taxon>Amphisphaeriales</taxon>
        <taxon>Pseudomassariaceae</taxon>
        <taxon>Pseudomassariella</taxon>
    </lineage>
</organism>
<dbReference type="EMBL" id="MCFJ01000005">
    <property type="protein sequence ID" value="ORY65964.1"/>
    <property type="molecule type" value="Genomic_DNA"/>
</dbReference>
<evidence type="ECO:0000313" key="1">
    <source>
        <dbReference type="EMBL" id="ORY65964.1"/>
    </source>
</evidence>
<gene>
    <name evidence="1" type="ORF">BCR38DRAFT_170274</name>
</gene>
<proteinExistence type="predicted"/>
<dbReference type="RefSeq" id="XP_040716928.1">
    <property type="nucleotide sequence ID" value="XM_040853846.1"/>
</dbReference>
<dbReference type="InParanoid" id="A0A1Y2E3P0"/>
<name>A0A1Y2E3P0_9PEZI</name>
<dbReference type="Proteomes" id="UP000193689">
    <property type="component" value="Unassembled WGS sequence"/>
</dbReference>
<keyword evidence="2" id="KW-1185">Reference proteome</keyword>
<reference evidence="1 2" key="1">
    <citation type="submission" date="2016-07" db="EMBL/GenBank/DDBJ databases">
        <title>Pervasive Adenine N6-methylation of Active Genes in Fungi.</title>
        <authorList>
            <consortium name="DOE Joint Genome Institute"/>
            <person name="Mondo S.J."/>
            <person name="Dannebaum R.O."/>
            <person name="Kuo R.C."/>
            <person name="Labutti K."/>
            <person name="Haridas S."/>
            <person name="Kuo A."/>
            <person name="Salamov A."/>
            <person name="Ahrendt S.R."/>
            <person name="Lipzen A."/>
            <person name="Sullivan W."/>
            <person name="Andreopoulos W.B."/>
            <person name="Clum A."/>
            <person name="Lindquist E."/>
            <person name="Daum C."/>
            <person name="Ramamoorthy G.K."/>
            <person name="Gryganskyi A."/>
            <person name="Culley D."/>
            <person name="Magnuson J.K."/>
            <person name="James T.Y."/>
            <person name="O'Malley M.A."/>
            <person name="Stajich J.E."/>
            <person name="Spatafora J.W."/>
            <person name="Visel A."/>
            <person name="Grigoriev I.V."/>
        </authorList>
    </citation>
    <scope>NUCLEOTIDE SEQUENCE [LARGE SCALE GENOMIC DNA]</scope>
    <source>
        <strain evidence="1 2">CBS 129021</strain>
    </source>
</reference>
<evidence type="ECO:0000313" key="2">
    <source>
        <dbReference type="Proteomes" id="UP000193689"/>
    </source>
</evidence>
<dbReference type="AlphaFoldDB" id="A0A1Y2E3P0"/>
<accession>A0A1Y2E3P0</accession>